<reference evidence="2" key="1">
    <citation type="submission" date="2022-06" db="EMBL/GenBank/DDBJ databases">
        <title>Leptospira isolates from biofilms formed at urban environments.</title>
        <authorList>
            <person name="Ribeiro P.S."/>
            <person name="Sousa T."/>
            <person name="Carvalho N."/>
            <person name="Aburjaile F."/>
            <person name="Neves F."/>
            <person name="Oliveira D."/>
            <person name="Blanco L."/>
            <person name="Lima J."/>
            <person name="Costa F."/>
            <person name="Brenig B."/>
            <person name="Soares S."/>
            <person name="Ramos R."/>
            <person name="Goes-Neto A."/>
            <person name="Matiuzzi M."/>
            <person name="Azevedo V."/>
            <person name="Ristow P."/>
        </authorList>
    </citation>
    <scope>NUCLEOTIDE SEQUENCE</scope>
    <source>
        <strain evidence="2">VSF7</strain>
    </source>
</reference>
<gene>
    <name evidence="2" type="ORF">ND810_18575</name>
</gene>
<evidence type="ECO:0000313" key="3">
    <source>
        <dbReference type="Proteomes" id="UP001209694"/>
    </source>
</evidence>
<sequence length="247" mass="29177">MKIDDENEFQYIRVSKNRYRNSILTLSSMILFTLSAYIIYLNLSEEKYYIEKNEIQNEIMLAISNGSDLNSVKNIFDNRKIKKNNILNTSLLFKKDFEVYKEDVPLSKVFQDIRSSIFLNKNPDLKNLKKLDTIIKEYLERNPFDALEPNQKDIFENIRTKSENQYYKIQPEINKLSVELENKNSLVNKYLSQSNTSFWISIFGLAISLLIGIYQIYQGRHSKFYSSIREALSDQKKENKNPENTTE</sequence>
<comment type="caution">
    <text evidence="2">The sequence shown here is derived from an EMBL/GenBank/DDBJ whole genome shotgun (WGS) entry which is preliminary data.</text>
</comment>
<keyword evidence="1" id="KW-1133">Transmembrane helix</keyword>
<feature type="transmembrane region" description="Helical" evidence="1">
    <location>
        <begin position="21"/>
        <end position="40"/>
    </location>
</feature>
<organism evidence="2 3">
    <name type="scientific">Leptospira levettii</name>
    <dbReference type="NCBI Taxonomy" id="2023178"/>
    <lineage>
        <taxon>Bacteria</taxon>
        <taxon>Pseudomonadati</taxon>
        <taxon>Spirochaetota</taxon>
        <taxon>Spirochaetia</taxon>
        <taxon>Leptospirales</taxon>
        <taxon>Leptospiraceae</taxon>
        <taxon>Leptospira</taxon>
    </lineage>
</organism>
<evidence type="ECO:0000256" key="1">
    <source>
        <dbReference type="SAM" id="Phobius"/>
    </source>
</evidence>
<name>A0AAW5VEG9_9LEPT</name>
<accession>A0AAW5VEG9</accession>
<keyword evidence="1" id="KW-0812">Transmembrane</keyword>
<dbReference type="RefSeq" id="WP_135640172.1">
    <property type="nucleotide sequence ID" value="NZ_JAMQPS010000012.1"/>
</dbReference>
<dbReference type="AlphaFoldDB" id="A0AAW5VEG9"/>
<protein>
    <submittedName>
        <fullName evidence="2">Uncharacterized protein</fullName>
    </submittedName>
</protein>
<keyword evidence="1" id="KW-0472">Membrane</keyword>
<dbReference type="EMBL" id="JAMQQD010000012">
    <property type="protein sequence ID" value="MCW7517179.1"/>
    <property type="molecule type" value="Genomic_DNA"/>
</dbReference>
<feature type="transmembrane region" description="Helical" evidence="1">
    <location>
        <begin position="198"/>
        <end position="217"/>
    </location>
</feature>
<dbReference type="Proteomes" id="UP001209694">
    <property type="component" value="Unassembled WGS sequence"/>
</dbReference>
<evidence type="ECO:0000313" key="2">
    <source>
        <dbReference type="EMBL" id="MCW7517179.1"/>
    </source>
</evidence>
<proteinExistence type="predicted"/>